<evidence type="ECO:0000313" key="7">
    <source>
        <dbReference type="EMBL" id="CAD2071368.1"/>
    </source>
</evidence>
<name>A0A6V7R2Q7_9STAP</name>
<feature type="transmembrane region" description="Helical" evidence="6">
    <location>
        <begin position="60"/>
        <end position="82"/>
    </location>
</feature>
<feature type="transmembrane region" description="Helical" evidence="6">
    <location>
        <begin position="103"/>
        <end position="126"/>
    </location>
</feature>
<dbReference type="Pfam" id="PF02361">
    <property type="entry name" value="CbiQ"/>
    <property type="match status" value="1"/>
</dbReference>
<feature type="transmembrane region" description="Helical" evidence="6">
    <location>
        <begin position="232"/>
        <end position="250"/>
    </location>
</feature>
<evidence type="ECO:0000256" key="2">
    <source>
        <dbReference type="ARBA" id="ARBA00022475"/>
    </source>
</evidence>
<keyword evidence="4 6" id="KW-1133">Transmembrane helix</keyword>
<dbReference type="PANTHER" id="PTHR34857:SF2">
    <property type="entry name" value="SLL0384 PROTEIN"/>
    <property type="match status" value="1"/>
</dbReference>
<keyword evidence="3 6" id="KW-0812">Transmembrane</keyword>
<dbReference type="InterPro" id="IPR051611">
    <property type="entry name" value="ECF_transporter_component"/>
</dbReference>
<keyword evidence="5 6" id="KW-0472">Membrane</keyword>
<keyword evidence="8" id="KW-1185">Reference proteome</keyword>
<evidence type="ECO:0000256" key="3">
    <source>
        <dbReference type="ARBA" id="ARBA00022692"/>
    </source>
</evidence>
<dbReference type="CDD" id="cd16914">
    <property type="entry name" value="EcfT"/>
    <property type="match status" value="1"/>
</dbReference>
<evidence type="ECO:0000256" key="1">
    <source>
        <dbReference type="ARBA" id="ARBA00004141"/>
    </source>
</evidence>
<evidence type="ECO:0000313" key="8">
    <source>
        <dbReference type="Proteomes" id="UP000589351"/>
    </source>
</evidence>
<keyword evidence="2" id="KW-1003">Cell membrane</keyword>
<evidence type="ECO:0000256" key="5">
    <source>
        <dbReference type="ARBA" id="ARBA00023136"/>
    </source>
</evidence>
<protein>
    <submittedName>
        <fullName evidence="7">HMP/thiamine permease protein YkoC</fullName>
    </submittedName>
</protein>
<dbReference type="PANTHER" id="PTHR34857">
    <property type="entry name" value="SLL0384 PROTEIN"/>
    <property type="match status" value="1"/>
</dbReference>
<comment type="caution">
    <text evidence="7">The sequence shown here is derived from an EMBL/GenBank/DDBJ whole genome shotgun (WGS) entry which is preliminary data.</text>
</comment>
<proteinExistence type="predicted"/>
<dbReference type="GO" id="GO:0005886">
    <property type="term" value="C:plasma membrane"/>
    <property type="evidence" value="ECO:0007669"/>
    <property type="project" value="UniProtKB-ARBA"/>
</dbReference>
<sequence>MFDSIRLYETFINRVNPLSKILMATLLFVTVLLIHNPNTLLYFLLFNLILLIILSGIKPQYILALLGAIFISGILSSTYMILYGQGDTTLYRLGIIHISQESLIRGIHVAMRGVILSLFGALIIFTTRITDIFYALMIHLKLPPKYAYSFMAAIRMVPLIISEYMQLRQAKKVRAPLINKKYVTGFAAVKSTIITLLSQSIRRSYRLSIAMESKGFSNNKRSFYRETSFSRLDLYFFLLLLISLLISIYLSQHCFIFNTNDARSI</sequence>
<accession>A0A6V7R2Q7</accession>
<gene>
    <name evidence="7" type="primary">ykoC</name>
    <name evidence="7" type="ORF">JEODO184_00218</name>
</gene>
<dbReference type="InterPro" id="IPR003339">
    <property type="entry name" value="ABC/ECF_trnsptr_transmembrane"/>
</dbReference>
<comment type="subcellular location">
    <subcellularLocation>
        <location evidence="1">Membrane</location>
        <topology evidence="1">Multi-pass membrane protein</topology>
    </subcellularLocation>
</comment>
<dbReference type="RefSeq" id="WP_185124784.1">
    <property type="nucleotide sequence ID" value="NZ_CAJEWD010000003.1"/>
</dbReference>
<dbReference type="AlphaFoldDB" id="A0A6V7R2Q7"/>
<dbReference type="EMBL" id="CAJEWD010000003">
    <property type="protein sequence ID" value="CAD2071368.1"/>
    <property type="molecule type" value="Genomic_DNA"/>
</dbReference>
<feature type="transmembrane region" description="Helical" evidence="6">
    <location>
        <begin position="146"/>
        <end position="165"/>
    </location>
</feature>
<reference evidence="7 8" key="1">
    <citation type="submission" date="2020-07" db="EMBL/GenBank/DDBJ databases">
        <authorList>
            <person name="Criscuolo A."/>
        </authorList>
    </citation>
    <scope>NUCLEOTIDE SEQUENCE [LARGE SCALE GENOMIC DNA]</scope>
    <source>
        <strain evidence="7">CIP111649</strain>
    </source>
</reference>
<feature type="transmembrane region" description="Helical" evidence="6">
    <location>
        <begin position="21"/>
        <end position="54"/>
    </location>
</feature>
<evidence type="ECO:0000256" key="6">
    <source>
        <dbReference type="SAM" id="Phobius"/>
    </source>
</evidence>
<organism evidence="7 8">
    <name type="scientific">Jeotgalicoccus meleagridis</name>
    <dbReference type="NCBI Taxonomy" id="2759181"/>
    <lineage>
        <taxon>Bacteria</taxon>
        <taxon>Bacillati</taxon>
        <taxon>Bacillota</taxon>
        <taxon>Bacilli</taxon>
        <taxon>Bacillales</taxon>
        <taxon>Staphylococcaceae</taxon>
        <taxon>Jeotgalicoccus</taxon>
    </lineage>
</organism>
<evidence type="ECO:0000256" key="4">
    <source>
        <dbReference type="ARBA" id="ARBA00022989"/>
    </source>
</evidence>
<dbReference type="Proteomes" id="UP000589351">
    <property type="component" value="Unassembled WGS sequence"/>
</dbReference>